<dbReference type="NCBIfam" id="TIGR02493">
    <property type="entry name" value="PFLA"/>
    <property type="match status" value="1"/>
</dbReference>
<comment type="function">
    <text evidence="9">Activation of pyruvate formate-lyase under anaerobic conditions by generation of an organic free radical, using S-adenosylmethionine and reduced flavodoxin as cosubstrates to produce 5'-deoxy-adenosine.</text>
</comment>
<feature type="domain" description="Radical SAM core" evidence="10">
    <location>
        <begin position="13"/>
        <end position="234"/>
    </location>
</feature>
<dbReference type="InterPro" id="IPR012838">
    <property type="entry name" value="PFL1_activating"/>
</dbReference>
<dbReference type="Pfam" id="PF04055">
    <property type="entry name" value="Radical_SAM"/>
    <property type="match status" value="1"/>
</dbReference>
<evidence type="ECO:0000259" key="10">
    <source>
        <dbReference type="PROSITE" id="PS51918"/>
    </source>
</evidence>
<dbReference type="PANTHER" id="PTHR30352:SF5">
    <property type="entry name" value="PYRUVATE FORMATE-LYASE 1-ACTIVATING ENZYME"/>
    <property type="match status" value="1"/>
</dbReference>
<proteinExistence type="inferred from homology"/>
<evidence type="ECO:0000256" key="7">
    <source>
        <dbReference type="ARBA" id="ARBA00023004"/>
    </source>
</evidence>
<dbReference type="InterPro" id="IPR007197">
    <property type="entry name" value="rSAM"/>
</dbReference>
<evidence type="ECO:0000256" key="2">
    <source>
        <dbReference type="ARBA" id="ARBA00009777"/>
    </source>
</evidence>
<dbReference type="Proteomes" id="UP000016649">
    <property type="component" value="Unassembled WGS sequence"/>
</dbReference>
<keyword evidence="7 9" id="KW-0408">Iron</keyword>
<dbReference type="EMBL" id="AWVH01000005">
    <property type="protein sequence ID" value="ERJ94309.1"/>
    <property type="molecule type" value="Genomic_DNA"/>
</dbReference>
<sequence length="240" mass="27696">MAFIHSYESFGTVDGPGLRYVVFLQGCPLRCKYCHNCDTWQQKDARIIETAEQTFEHVKRYKHYYLFAGGVTVTGGEPLEQADYVRDFFKLCKRDSLHTAIDTSGYYLNDEVKSALEYTDLVLLDLKSATEEQHKELTGVSRKPILRFLDYVCSINKPLWIRHVVVPGITYNEKYLNQLADFIKTLSNVEKVDILAYHTLGVFKWKQMGMKYPLEGVPALSQKEFKKAKQIFIDKGLVLT</sequence>
<keyword evidence="5 9" id="KW-0479">Metal-binding</keyword>
<dbReference type="PROSITE" id="PS51918">
    <property type="entry name" value="RADICAL_SAM"/>
    <property type="match status" value="1"/>
</dbReference>
<gene>
    <name evidence="11" type="ORF">HMPREF9193_00281</name>
</gene>
<dbReference type="CDD" id="cd01335">
    <property type="entry name" value="Radical_SAM"/>
    <property type="match status" value="1"/>
</dbReference>
<evidence type="ECO:0000256" key="1">
    <source>
        <dbReference type="ARBA" id="ARBA00002918"/>
    </source>
</evidence>
<evidence type="ECO:0000256" key="6">
    <source>
        <dbReference type="ARBA" id="ARBA00023002"/>
    </source>
</evidence>
<keyword evidence="9" id="KW-0963">Cytoplasm</keyword>
<comment type="caution">
    <text evidence="11">The sequence shown here is derived from an EMBL/GenBank/DDBJ whole genome shotgun (WGS) entry which is preliminary data.</text>
</comment>
<comment type="subcellular location">
    <subcellularLocation>
        <location evidence="9">Cytoplasm</location>
    </subcellularLocation>
</comment>
<comment type="cofactor">
    <cofactor evidence="9">
        <name>[4Fe-4S] cluster</name>
        <dbReference type="ChEBI" id="CHEBI:49883"/>
    </cofactor>
    <text evidence="9">Binds 1 [4Fe-4S] cluster. The cluster is coordinated with 3 cysteines and an exchangeable S-adenosyl-L-methionine.</text>
</comment>
<keyword evidence="4 9" id="KW-0949">S-adenosyl-L-methionine</keyword>
<keyword evidence="3 9" id="KW-0004">4Fe-4S</keyword>
<evidence type="ECO:0000256" key="8">
    <source>
        <dbReference type="ARBA" id="ARBA00023014"/>
    </source>
</evidence>
<dbReference type="InterPro" id="IPR013785">
    <property type="entry name" value="Aldolase_TIM"/>
</dbReference>
<reference evidence="11 12" key="1">
    <citation type="submission" date="2013-08" db="EMBL/GenBank/DDBJ databases">
        <authorList>
            <person name="Weinstock G."/>
            <person name="Sodergren E."/>
            <person name="Wylie T."/>
            <person name="Fulton L."/>
            <person name="Fulton R."/>
            <person name="Fronick C."/>
            <person name="O'Laughlin M."/>
            <person name="Godfrey J."/>
            <person name="Miner T."/>
            <person name="Herter B."/>
            <person name="Appelbaum E."/>
            <person name="Cordes M."/>
            <person name="Lek S."/>
            <person name="Wollam A."/>
            <person name="Pepin K.H."/>
            <person name="Palsikar V.B."/>
            <person name="Mitreva M."/>
            <person name="Wilson R.K."/>
        </authorList>
    </citation>
    <scope>NUCLEOTIDE SEQUENCE [LARGE SCALE GENOMIC DNA]</scope>
    <source>
        <strain evidence="11 12">ATCC 700332</strain>
    </source>
</reference>
<keyword evidence="11" id="KW-0670">Pyruvate</keyword>
<comment type="similarity">
    <text evidence="2 9">Belongs to the organic radical-activating enzymes family.</text>
</comment>
<dbReference type="RefSeq" id="WP_021686682.1">
    <property type="nucleotide sequence ID" value="NZ_KI260561.1"/>
</dbReference>
<dbReference type="SUPFAM" id="SSF102114">
    <property type="entry name" value="Radical SAM enzymes"/>
    <property type="match status" value="1"/>
</dbReference>
<dbReference type="InterPro" id="IPR058240">
    <property type="entry name" value="rSAM_sf"/>
</dbReference>
<evidence type="ECO:0000256" key="5">
    <source>
        <dbReference type="ARBA" id="ARBA00022723"/>
    </source>
</evidence>
<dbReference type="PANTHER" id="PTHR30352">
    <property type="entry name" value="PYRUVATE FORMATE-LYASE-ACTIVATING ENZYME"/>
    <property type="match status" value="1"/>
</dbReference>
<evidence type="ECO:0000313" key="12">
    <source>
        <dbReference type="Proteomes" id="UP000016649"/>
    </source>
</evidence>
<evidence type="ECO:0000256" key="3">
    <source>
        <dbReference type="ARBA" id="ARBA00022485"/>
    </source>
</evidence>
<organism evidence="11 12">
    <name type="scientific">Treponema lecithinolyticum ATCC 700332</name>
    <dbReference type="NCBI Taxonomy" id="1321815"/>
    <lineage>
        <taxon>Bacteria</taxon>
        <taxon>Pseudomonadati</taxon>
        <taxon>Spirochaetota</taxon>
        <taxon>Spirochaetia</taxon>
        <taxon>Spirochaetales</taxon>
        <taxon>Treponemataceae</taxon>
        <taxon>Treponema</taxon>
    </lineage>
</organism>
<keyword evidence="12" id="KW-1185">Reference proteome</keyword>
<comment type="catalytic activity">
    <reaction evidence="9">
        <text>glycyl-[formate C-acetyltransferase] + reduced [flavodoxin] + S-adenosyl-L-methionine = glycin-2-yl radical-[formate C-acetyltransferase] + semiquinone [flavodoxin] + 5'-deoxyadenosine + L-methionine + H(+)</text>
        <dbReference type="Rhea" id="RHEA:19225"/>
        <dbReference type="Rhea" id="RHEA-COMP:10622"/>
        <dbReference type="Rhea" id="RHEA-COMP:12190"/>
        <dbReference type="Rhea" id="RHEA-COMP:12191"/>
        <dbReference type="Rhea" id="RHEA-COMP:14480"/>
        <dbReference type="ChEBI" id="CHEBI:15378"/>
        <dbReference type="ChEBI" id="CHEBI:17319"/>
        <dbReference type="ChEBI" id="CHEBI:29947"/>
        <dbReference type="ChEBI" id="CHEBI:32722"/>
        <dbReference type="ChEBI" id="CHEBI:57618"/>
        <dbReference type="ChEBI" id="CHEBI:57844"/>
        <dbReference type="ChEBI" id="CHEBI:59789"/>
        <dbReference type="ChEBI" id="CHEBI:140311"/>
        <dbReference type="EC" id="1.97.1.4"/>
    </reaction>
</comment>
<keyword evidence="6 9" id="KW-0560">Oxidoreductase</keyword>
<dbReference type="SFLD" id="SFLDG01066">
    <property type="entry name" value="organic_radical-activating_enz"/>
    <property type="match status" value="1"/>
</dbReference>
<protein>
    <recommendedName>
        <fullName evidence="9">Pyruvate formate-lyase-activating enzyme</fullName>
        <ecNumber evidence="9">1.97.1.4</ecNumber>
    </recommendedName>
</protein>
<comment type="function">
    <text evidence="1">Activation of pyruvate formate-lyase 1 under anaerobic conditions by generation of an organic free radical, using S-adenosylmethionine and reduced flavodoxin as cosubstrates to produce 5'-deoxy-adenosine.</text>
</comment>
<keyword evidence="8 9" id="KW-0411">Iron-sulfur</keyword>
<dbReference type="PROSITE" id="PS01087">
    <property type="entry name" value="RADICAL_ACTIVATING"/>
    <property type="match status" value="1"/>
</dbReference>
<evidence type="ECO:0000313" key="11">
    <source>
        <dbReference type="EMBL" id="ERJ94309.1"/>
    </source>
</evidence>
<dbReference type="Gene3D" id="3.20.20.70">
    <property type="entry name" value="Aldolase class I"/>
    <property type="match status" value="1"/>
</dbReference>
<dbReference type="InterPro" id="IPR001989">
    <property type="entry name" value="Radical_activat_CS"/>
</dbReference>
<dbReference type="SFLD" id="SFLDS00029">
    <property type="entry name" value="Radical_SAM"/>
    <property type="match status" value="1"/>
</dbReference>
<evidence type="ECO:0000256" key="9">
    <source>
        <dbReference type="RuleBase" id="RU362053"/>
    </source>
</evidence>
<evidence type="ECO:0000256" key="4">
    <source>
        <dbReference type="ARBA" id="ARBA00022691"/>
    </source>
</evidence>
<dbReference type="EC" id="1.97.1.4" evidence="9"/>
<dbReference type="InterPro" id="IPR034457">
    <property type="entry name" value="Organic_radical-activating"/>
</dbReference>
<accession>A0ABN0P1X3</accession>
<name>A0ABN0P1X3_TRELE</name>